<dbReference type="Proteomes" id="UP000709295">
    <property type="component" value="Unassembled WGS sequence"/>
</dbReference>
<proteinExistence type="predicted"/>
<accession>A0A8J5MF09</accession>
<evidence type="ECO:0000313" key="1">
    <source>
        <dbReference type="EMBL" id="KAG6958166.1"/>
    </source>
</evidence>
<comment type="caution">
    <text evidence="1">The sequence shown here is derived from an EMBL/GenBank/DDBJ whole genome shotgun (WGS) entry which is preliminary data.</text>
</comment>
<dbReference type="AlphaFoldDB" id="A0A8J5MF09"/>
<dbReference type="EMBL" id="JAENGY010000685">
    <property type="protein sequence ID" value="KAG6958166.1"/>
    <property type="molecule type" value="Genomic_DNA"/>
</dbReference>
<sequence>MEDEEAVVVATCAAVAHAAVWLAATCEPPPREPKKQIRTVAVLHFEPMFQSAAYTAWFEDNLRCTKSTLLMTYKDMISDWQQQRSRITLTTRSCGCALFLFFGLYR</sequence>
<gene>
    <name evidence="1" type="ORF">JG688_00010638</name>
</gene>
<evidence type="ECO:0000313" key="2">
    <source>
        <dbReference type="Proteomes" id="UP000709295"/>
    </source>
</evidence>
<protein>
    <submittedName>
        <fullName evidence="1">Uncharacterized protein</fullName>
    </submittedName>
</protein>
<keyword evidence="2" id="KW-1185">Reference proteome</keyword>
<organism evidence="1 2">
    <name type="scientific">Phytophthora aleatoria</name>
    <dbReference type="NCBI Taxonomy" id="2496075"/>
    <lineage>
        <taxon>Eukaryota</taxon>
        <taxon>Sar</taxon>
        <taxon>Stramenopiles</taxon>
        <taxon>Oomycota</taxon>
        <taxon>Peronosporomycetes</taxon>
        <taxon>Peronosporales</taxon>
        <taxon>Peronosporaceae</taxon>
        <taxon>Phytophthora</taxon>
    </lineage>
</organism>
<reference evidence="1" key="1">
    <citation type="submission" date="2021-01" db="EMBL/GenBank/DDBJ databases">
        <title>Phytophthora aleatoria, a newly-described species from Pinus radiata is distinct from Phytophthora cactorum isolates based on comparative genomics.</title>
        <authorList>
            <person name="Mcdougal R."/>
            <person name="Panda P."/>
            <person name="Williams N."/>
            <person name="Studholme D.J."/>
        </authorList>
    </citation>
    <scope>NUCLEOTIDE SEQUENCE</scope>
    <source>
        <strain evidence="1">NZFS 4037</strain>
    </source>
</reference>
<name>A0A8J5MF09_9STRA</name>